<keyword evidence="2" id="KW-0175">Coiled coil</keyword>
<dbReference type="Pfam" id="PF02148">
    <property type="entry name" value="zf-UBP"/>
    <property type="match status" value="1"/>
</dbReference>
<feature type="coiled-coil region" evidence="2">
    <location>
        <begin position="347"/>
        <end position="442"/>
    </location>
</feature>
<dbReference type="PANTHER" id="PTHR24007">
    <property type="entry name" value="BRCA1-ASSOCIATED PROTEIN"/>
    <property type="match status" value="1"/>
</dbReference>
<evidence type="ECO:0000256" key="1">
    <source>
        <dbReference type="PROSITE-ProRule" id="PRU00502"/>
    </source>
</evidence>
<sequence>MFRARVWFIAKRDSLPAIEKWRKHFQSEESMFESRDESVASTSDDECYGVIEEQPTQHCRLTLYRDHSGGSFDGVNALPLQRSREVLVLGITDRSDVAPWLDAFVDDIVRASYLIYENSGSTGSADDQPENTSASCKGSVVINFQSQNAADKFYKRYHNSNIEEIKASATPRRGYGSPLPSCPYCLERLDVTVTGIITGKHGWLEMSSGTNPADWCECCERMHRPASTMKCEECGAAHTRDAPMWVCLVCGHVGCGRYTKAACAKHHALESGHSLCVEVSSGRIWDYKRDAFVHRRLVQESGRMLDLEPAAESSSPESSADDRRARRASMNAEQSSTARSELDILLSSQIEEERRRYEEACAELEAVGESRASHEQYLMEMVDMPELEKTESLLKTRREEVAALRHELKRLRRLRSKHEKELDELQETLAKLRSERSSLEKQVNRTPLVSVEIEDDKEIQRLRKEVDELSLRISNLDSPPQQNGVS</sequence>
<comment type="caution">
    <text evidence="5">The sequence shown here is derived from an EMBL/GenBank/DDBJ whole genome shotgun (WGS) entry which is preliminary data.</text>
</comment>
<proteinExistence type="predicted"/>
<dbReference type="AlphaFoldDB" id="A0A7J6TPI6"/>
<dbReference type="InterPro" id="IPR013083">
    <property type="entry name" value="Znf_RING/FYVE/PHD"/>
</dbReference>
<keyword evidence="1" id="KW-0863">Zinc-finger</keyword>
<dbReference type="EMBL" id="JABANO010009488">
    <property type="protein sequence ID" value="KAF4746757.1"/>
    <property type="molecule type" value="Genomic_DNA"/>
</dbReference>
<evidence type="ECO:0000313" key="5">
    <source>
        <dbReference type="EMBL" id="KAF4746757.1"/>
    </source>
</evidence>
<protein>
    <recommendedName>
        <fullName evidence="4">UBP-type domain-containing protein</fullName>
    </recommendedName>
</protein>
<keyword evidence="1" id="KW-0862">Zinc</keyword>
<dbReference type="InterPro" id="IPR001607">
    <property type="entry name" value="Znf_UBP"/>
</dbReference>
<keyword evidence="6" id="KW-1185">Reference proteome</keyword>
<dbReference type="GO" id="GO:0007265">
    <property type="term" value="P:Ras protein signal transduction"/>
    <property type="evidence" value="ECO:0007669"/>
    <property type="project" value="TreeGrafter"/>
</dbReference>
<gene>
    <name evidence="5" type="ORF">FOZ63_022388</name>
</gene>
<name>A0A7J6TPI6_PEROL</name>
<dbReference type="PROSITE" id="PS50271">
    <property type="entry name" value="ZF_UBP"/>
    <property type="match status" value="1"/>
</dbReference>
<dbReference type="Gene3D" id="3.30.40.10">
    <property type="entry name" value="Zinc/RING finger domain, C3HC4 (zinc finger)"/>
    <property type="match status" value="1"/>
</dbReference>
<evidence type="ECO:0000256" key="3">
    <source>
        <dbReference type="SAM" id="MobiDB-lite"/>
    </source>
</evidence>
<evidence type="ECO:0000259" key="4">
    <source>
        <dbReference type="PROSITE" id="PS50271"/>
    </source>
</evidence>
<dbReference type="GO" id="GO:0005737">
    <property type="term" value="C:cytoplasm"/>
    <property type="evidence" value="ECO:0007669"/>
    <property type="project" value="TreeGrafter"/>
</dbReference>
<evidence type="ECO:0000256" key="2">
    <source>
        <dbReference type="SAM" id="Coils"/>
    </source>
</evidence>
<dbReference type="OMA" id="GESRTTH"/>
<feature type="region of interest" description="Disordered" evidence="3">
    <location>
        <begin position="307"/>
        <end position="339"/>
    </location>
</feature>
<dbReference type="PANTHER" id="PTHR24007:SF7">
    <property type="entry name" value="BRCA1-ASSOCIATED PROTEIN"/>
    <property type="match status" value="1"/>
</dbReference>
<feature type="domain" description="UBP-type" evidence="4">
    <location>
        <begin position="180"/>
        <end position="313"/>
    </location>
</feature>
<dbReference type="SUPFAM" id="SSF57850">
    <property type="entry name" value="RING/U-box"/>
    <property type="match status" value="1"/>
</dbReference>
<organism evidence="5 6">
    <name type="scientific">Perkinsus olseni</name>
    <name type="common">Perkinsus atlanticus</name>
    <dbReference type="NCBI Taxonomy" id="32597"/>
    <lineage>
        <taxon>Eukaryota</taxon>
        <taxon>Sar</taxon>
        <taxon>Alveolata</taxon>
        <taxon>Perkinsozoa</taxon>
        <taxon>Perkinsea</taxon>
        <taxon>Perkinsida</taxon>
        <taxon>Perkinsidae</taxon>
        <taxon>Perkinsus</taxon>
    </lineage>
</organism>
<evidence type="ECO:0000313" key="6">
    <source>
        <dbReference type="Proteomes" id="UP000553632"/>
    </source>
</evidence>
<reference evidence="5 6" key="1">
    <citation type="submission" date="2020-04" db="EMBL/GenBank/DDBJ databases">
        <title>Perkinsus olseni comparative genomics.</title>
        <authorList>
            <person name="Bogema D.R."/>
        </authorList>
    </citation>
    <scope>NUCLEOTIDE SEQUENCE [LARGE SCALE GENOMIC DNA]</scope>
    <source>
        <strain evidence="5 6">ATCC PRA-207</strain>
    </source>
</reference>
<dbReference type="SMART" id="SM00290">
    <property type="entry name" value="ZnF_UBP"/>
    <property type="match status" value="1"/>
</dbReference>
<dbReference type="GO" id="GO:0008270">
    <property type="term" value="F:zinc ion binding"/>
    <property type="evidence" value="ECO:0007669"/>
    <property type="project" value="UniProtKB-KW"/>
</dbReference>
<keyword evidence="1" id="KW-0479">Metal-binding</keyword>
<dbReference type="GO" id="GO:0016567">
    <property type="term" value="P:protein ubiquitination"/>
    <property type="evidence" value="ECO:0007669"/>
    <property type="project" value="TreeGrafter"/>
</dbReference>
<dbReference type="Proteomes" id="UP000553632">
    <property type="component" value="Unassembled WGS sequence"/>
</dbReference>
<dbReference type="GO" id="GO:0061630">
    <property type="term" value="F:ubiquitin protein ligase activity"/>
    <property type="evidence" value="ECO:0007669"/>
    <property type="project" value="TreeGrafter"/>
</dbReference>
<accession>A0A7J6TPI6</accession>